<gene>
    <name evidence="2" type="ORF">EGT50_13960</name>
</gene>
<dbReference type="AlphaFoldDB" id="A0A438ARI8"/>
<dbReference type="Proteomes" id="UP000283479">
    <property type="component" value="Unassembled WGS sequence"/>
</dbReference>
<keyword evidence="2" id="KW-0238">DNA-binding</keyword>
<comment type="caution">
    <text evidence="2">The sequence shown here is derived from an EMBL/GenBank/DDBJ whole genome shotgun (WGS) entry which is preliminary data.</text>
</comment>
<dbReference type="EMBL" id="RKLO01000005">
    <property type="protein sequence ID" value="RVW01316.1"/>
    <property type="molecule type" value="Genomic_DNA"/>
</dbReference>
<name>A0A438ARI8_9NOCA</name>
<organism evidence="2 3">
    <name type="scientific">Rhodococcus xishaensis</name>
    <dbReference type="NCBI Taxonomy" id="2487364"/>
    <lineage>
        <taxon>Bacteria</taxon>
        <taxon>Bacillati</taxon>
        <taxon>Actinomycetota</taxon>
        <taxon>Actinomycetes</taxon>
        <taxon>Mycobacteriales</taxon>
        <taxon>Nocardiaceae</taxon>
        <taxon>Rhodococcus</taxon>
    </lineage>
</organism>
<dbReference type="InterPro" id="IPR010093">
    <property type="entry name" value="SinI_DNA-bd"/>
</dbReference>
<proteinExistence type="predicted"/>
<dbReference type="NCBIfam" id="TIGR01764">
    <property type="entry name" value="excise"/>
    <property type="match status" value="1"/>
</dbReference>
<reference evidence="2 3" key="1">
    <citation type="submission" date="2018-11" db="EMBL/GenBank/DDBJ databases">
        <title>Rhodococcus spongicola sp. nov. and Rhodococcus xishaensis sp. nov. from marine sponges.</title>
        <authorList>
            <person name="Li L."/>
            <person name="Lin H.W."/>
        </authorList>
    </citation>
    <scope>NUCLEOTIDE SEQUENCE [LARGE SCALE GENOMIC DNA]</scope>
    <source>
        <strain evidence="2 3">LHW51113</strain>
    </source>
</reference>
<dbReference type="GO" id="GO:0003677">
    <property type="term" value="F:DNA binding"/>
    <property type="evidence" value="ECO:0007669"/>
    <property type="project" value="UniProtKB-KW"/>
</dbReference>
<evidence type="ECO:0000259" key="1">
    <source>
        <dbReference type="Pfam" id="PF12728"/>
    </source>
</evidence>
<dbReference type="RefSeq" id="WP_127955220.1">
    <property type="nucleotide sequence ID" value="NZ_RKLO01000005.1"/>
</dbReference>
<dbReference type="OrthoDB" id="9806039at2"/>
<dbReference type="InterPro" id="IPR041657">
    <property type="entry name" value="HTH_17"/>
</dbReference>
<accession>A0A438ARI8</accession>
<sequence>MSNPTGASLHRLESAAQRLGVGRSTLYGLMNSGQLRSVKIGKSRLIPESAICELVAKLESEAADE</sequence>
<evidence type="ECO:0000313" key="3">
    <source>
        <dbReference type="Proteomes" id="UP000283479"/>
    </source>
</evidence>
<keyword evidence="3" id="KW-1185">Reference proteome</keyword>
<feature type="domain" description="Helix-turn-helix" evidence="1">
    <location>
        <begin position="15"/>
        <end position="54"/>
    </location>
</feature>
<dbReference type="Pfam" id="PF12728">
    <property type="entry name" value="HTH_17"/>
    <property type="match status" value="1"/>
</dbReference>
<evidence type="ECO:0000313" key="2">
    <source>
        <dbReference type="EMBL" id="RVW01316.1"/>
    </source>
</evidence>
<protein>
    <submittedName>
        <fullName evidence="2">DNA-binding protein</fullName>
    </submittedName>
</protein>